<dbReference type="SUPFAM" id="SSF52047">
    <property type="entry name" value="RNI-like"/>
    <property type="match status" value="1"/>
</dbReference>
<proteinExistence type="predicted"/>
<reference evidence="1 2" key="1">
    <citation type="journal article" date="2018" name="Front. Plant Sci.">
        <title>Red Clover (Trifolium pratense) and Zigzag Clover (T. medium) - A Picture of Genomic Similarities and Differences.</title>
        <authorList>
            <person name="Dluhosova J."/>
            <person name="Istvanek J."/>
            <person name="Nedelnik J."/>
            <person name="Repkova J."/>
        </authorList>
    </citation>
    <scope>NUCLEOTIDE SEQUENCE [LARGE SCALE GENOMIC DNA]</scope>
    <source>
        <strain evidence="2">cv. 10/8</strain>
        <tissue evidence="1">Leaf</tissue>
    </source>
</reference>
<dbReference type="Proteomes" id="UP000265520">
    <property type="component" value="Unassembled WGS sequence"/>
</dbReference>
<dbReference type="EMBL" id="LXQA010011830">
    <property type="protein sequence ID" value="MCH87250.1"/>
    <property type="molecule type" value="Genomic_DNA"/>
</dbReference>
<gene>
    <name evidence="1" type="ORF">A2U01_0008116</name>
</gene>
<accession>A0A392MIB7</accession>
<dbReference type="InterPro" id="IPR032675">
    <property type="entry name" value="LRR_dom_sf"/>
</dbReference>
<name>A0A392MIB7_9FABA</name>
<comment type="caution">
    <text evidence="1">The sequence shown here is derived from an EMBL/GenBank/DDBJ whole genome shotgun (WGS) entry which is preliminary data.</text>
</comment>
<evidence type="ECO:0000313" key="1">
    <source>
        <dbReference type="EMBL" id="MCH87250.1"/>
    </source>
</evidence>
<dbReference type="Gene3D" id="3.80.10.10">
    <property type="entry name" value="Ribonuclease Inhibitor"/>
    <property type="match status" value="1"/>
</dbReference>
<keyword evidence="2" id="KW-1185">Reference proteome</keyword>
<sequence length="85" mass="9382">MVVSDKSLVLLSRSFVNFKSLVLVSCEWFTTDGLAVIAANCRSLRELDLQQNEVDDDNGQWLSCFPESCTSLVSLNTCETCGKIS</sequence>
<organism evidence="1 2">
    <name type="scientific">Trifolium medium</name>
    <dbReference type="NCBI Taxonomy" id="97028"/>
    <lineage>
        <taxon>Eukaryota</taxon>
        <taxon>Viridiplantae</taxon>
        <taxon>Streptophyta</taxon>
        <taxon>Embryophyta</taxon>
        <taxon>Tracheophyta</taxon>
        <taxon>Spermatophyta</taxon>
        <taxon>Magnoliopsida</taxon>
        <taxon>eudicotyledons</taxon>
        <taxon>Gunneridae</taxon>
        <taxon>Pentapetalae</taxon>
        <taxon>rosids</taxon>
        <taxon>fabids</taxon>
        <taxon>Fabales</taxon>
        <taxon>Fabaceae</taxon>
        <taxon>Papilionoideae</taxon>
        <taxon>50 kb inversion clade</taxon>
        <taxon>NPAAA clade</taxon>
        <taxon>Hologalegina</taxon>
        <taxon>IRL clade</taxon>
        <taxon>Trifolieae</taxon>
        <taxon>Trifolium</taxon>
    </lineage>
</organism>
<dbReference type="AlphaFoldDB" id="A0A392MIB7"/>
<protein>
    <submittedName>
        <fullName evidence="1">Protein AUXIN SIGNALING F-BOX 2-like</fullName>
    </submittedName>
</protein>
<evidence type="ECO:0000313" key="2">
    <source>
        <dbReference type="Proteomes" id="UP000265520"/>
    </source>
</evidence>